<evidence type="ECO:0000313" key="2">
    <source>
        <dbReference type="Proteomes" id="UP000059680"/>
    </source>
</evidence>
<reference evidence="2" key="1">
    <citation type="journal article" date="2005" name="Nature">
        <title>The map-based sequence of the rice genome.</title>
        <authorList>
            <consortium name="International rice genome sequencing project (IRGSP)"/>
            <person name="Matsumoto T."/>
            <person name="Wu J."/>
            <person name="Kanamori H."/>
            <person name="Katayose Y."/>
            <person name="Fujisawa M."/>
            <person name="Namiki N."/>
            <person name="Mizuno H."/>
            <person name="Yamamoto K."/>
            <person name="Antonio B.A."/>
            <person name="Baba T."/>
            <person name="Sakata K."/>
            <person name="Nagamura Y."/>
            <person name="Aoki H."/>
            <person name="Arikawa K."/>
            <person name="Arita K."/>
            <person name="Bito T."/>
            <person name="Chiden Y."/>
            <person name="Fujitsuka N."/>
            <person name="Fukunaka R."/>
            <person name="Hamada M."/>
            <person name="Harada C."/>
            <person name="Hayashi A."/>
            <person name="Hijishita S."/>
            <person name="Honda M."/>
            <person name="Hosokawa S."/>
            <person name="Ichikawa Y."/>
            <person name="Idonuma A."/>
            <person name="Iijima M."/>
            <person name="Ikeda M."/>
            <person name="Ikeno M."/>
            <person name="Ito K."/>
            <person name="Ito S."/>
            <person name="Ito T."/>
            <person name="Ito Y."/>
            <person name="Ito Y."/>
            <person name="Iwabuchi A."/>
            <person name="Kamiya K."/>
            <person name="Karasawa W."/>
            <person name="Kurita K."/>
            <person name="Katagiri S."/>
            <person name="Kikuta A."/>
            <person name="Kobayashi H."/>
            <person name="Kobayashi N."/>
            <person name="Machita K."/>
            <person name="Maehara T."/>
            <person name="Masukawa M."/>
            <person name="Mizubayashi T."/>
            <person name="Mukai Y."/>
            <person name="Nagasaki H."/>
            <person name="Nagata Y."/>
            <person name="Naito S."/>
            <person name="Nakashima M."/>
            <person name="Nakama Y."/>
            <person name="Nakamichi Y."/>
            <person name="Nakamura M."/>
            <person name="Meguro A."/>
            <person name="Negishi M."/>
            <person name="Ohta I."/>
            <person name="Ohta T."/>
            <person name="Okamoto M."/>
            <person name="Ono N."/>
            <person name="Saji S."/>
            <person name="Sakaguchi M."/>
            <person name="Sakai K."/>
            <person name="Shibata M."/>
            <person name="Shimokawa T."/>
            <person name="Song J."/>
            <person name="Takazaki Y."/>
            <person name="Terasawa K."/>
            <person name="Tsugane M."/>
            <person name="Tsuji K."/>
            <person name="Ueda S."/>
            <person name="Waki K."/>
            <person name="Yamagata H."/>
            <person name="Yamamoto M."/>
            <person name="Yamamoto S."/>
            <person name="Yamane H."/>
            <person name="Yoshiki S."/>
            <person name="Yoshihara R."/>
            <person name="Yukawa K."/>
            <person name="Zhong H."/>
            <person name="Yano M."/>
            <person name="Yuan Q."/>
            <person name="Ouyang S."/>
            <person name="Liu J."/>
            <person name="Jones K.M."/>
            <person name="Gansberger K."/>
            <person name="Moffat K."/>
            <person name="Hill J."/>
            <person name="Bera J."/>
            <person name="Fadrosh D."/>
            <person name="Jin S."/>
            <person name="Johri S."/>
            <person name="Kim M."/>
            <person name="Overton L."/>
            <person name="Reardon M."/>
            <person name="Tsitrin T."/>
            <person name="Vuong H."/>
            <person name="Weaver B."/>
            <person name="Ciecko A."/>
            <person name="Tallon L."/>
            <person name="Jackson J."/>
            <person name="Pai G."/>
            <person name="Aken S.V."/>
            <person name="Utterback T."/>
            <person name="Reidmuller S."/>
            <person name="Feldblyum T."/>
            <person name="Hsiao J."/>
            <person name="Zismann V."/>
            <person name="Iobst S."/>
            <person name="de Vazeille A.R."/>
            <person name="Buell C.R."/>
            <person name="Ying K."/>
            <person name="Li Y."/>
            <person name="Lu T."/>
            <person name="Huang Y."/>
            <person name="Zhao Q."/>
            <person name="Feng Q."/>
            <person name="Zhang L."/>
            <person name="Zhu J."/>
            <person name="Weng Q."/>
            <person name="Mu J."/>
            <person name="Lu Y."/>
            <person name="Fan D."/>
            <person name="Liu Y."/>
            <person name="Guan J."/>
            <person name="Zhang Y."/>
            <person name="Yu S."/>
            <person name="Liu X."/>
            <person name="Zhang Y."/>
            <person name="Hong G."/>
            <person name="Han B."/>
            <person name="Choisne N."/>
            <person name="Demange N."/>
            <person name="Orjeda G."/>
            <person name="Samain S."/>
            <person name="Cattolico L."/>
            <person name="Pelletier E."/>
            <person name="Couloux A."/>
            <person name="Segurens B."/>
            <person name="Wincker P."/>
            <person name="D'Hont A."/>
            <person name="Scarpelli C."/>
            <person name="Weissenbach J."/>
            <person name="Salanoubat M."/>
            <person name="Quetier F."/>
            <person name="Yu Y."/>
            <person name="Kim H.R."/>
            <person name="Rambo T."/>
            <person name="Currie J."/>
            <person name="Collura K."/>
            <person name="Luo M."/>
            <person name="Yang T."/>
            <person name="Ammiraju J.S.S."/>
            <person name="Engler F."/>
            <person name="Soderlund C."/>
            <person name="Wing R.A."/>
            <person name="Palmer L.E."/>
            <person name="de la Bastide M."/>
            <person name="Spiegel L."/>
            <person name="Nascimento L."/>
            <person name="Zutavern T."/>
            <person name="O'Shaughnessy A."/>
            <person name="Dike S."/>
            <person name="Dedhia N."/>
            <person name="Preston R."/>
            <person name="Balija V."/>
            <person name="McCombie W.R."/>
            <person name="Chow T."/>
            <person name="Chen H."/>
            <person name="Chung M."/>
            <person name="Chen C."/>
            <person name="Shaw J."/>
            <person name="Wu H."/>
            <person name="Hsiao K."/>
            <person name="Chao Y."/>
            <person name="Chu M."/>
            <person name="Cheng C."/>
            <person name="Hour A."/>
            <person name="Lee P."/>
            <person name="Lin S."/>
            <person name="Lin Y."/>
            <person name="Liou J."/>
            <person name="Liu S."/>
            <person name="Hsing Y."/>
            <person name="Raghuvanshi S."/>
            <person name="Mohanty A."/>
            <person name="Bharti A.K."/>
            <person name="Gaur A."/>
            <person name="Gupta V."/>
            <person name="Kumar D."/>
            <person name="Ravi V."/>
            <person name="Vij S."/>
            <person name="Kapur A."/>
            <person name="Khurana P."/>
            <person name="Khurana P."/>
            <person name="Khurana J.P."/>
            <person name="Tyagi A.K."/>
            <person name="Gaikwad K."/>
            <person name="Singh A."/>
            <person name="Dalal V."/>
            <person name="Srivastava S."/>
            <person name="Dixit A."/>
            <person name="Pal A.K."/>
            <person name="Ghazi I.A."/>
            <person name="Yadav M."/>
            <person name="Pandit A."/>
            <person name="Bhargava A."/>
            <person name="Sureshbabu K."/>
            <person name="Batra K."/>
            <person name="Sharma T.R."/>
            <person name="Mohapatra T."/>
            <person name="Singh N.K."/>
            <person name="Messing J."/>
            <person name="Nelson A.B."/>
            <person name="Fuks G."/>
            <person name="Kavchok S."/>
            <person name="Keizer G."/>
            <person name="Linton E."/>
            <person name="Llaca V."/>
            <person name="Song R."/>
            <person name="Tanyolac B."/>
            <person name="Young S."/>
            <person name="Ho-Il K."/>
            <person name="Hahn J.H."/>
            <person name="Sangsakoo G."/>
            <person name="Vanavichit A."/>
            <person name="de Mattos Luiz.A.T."/>
            <person name="Zimmer P.D."/>
            <person name="Malone G."/>
            <person name="Dellagostin O."/>
            <person name="de Oliveira A.C."/>
            <person name="Bevan M."/>
            <person name="Bancroft I."/>
            <person name="Minx P."/>
            <person name="Cordum H."/>
            <person name="Wilson R."/>
            <person name="Cheng Z."/>
            <person name="Jin W."/>
            <person name="Jiang J."/>
            <person name="Leong S.A."/>
            <person name="Iwama H."/>
            <person name="Gojobori T."/>
            <person name="Itoh T."/>
            <person name="Niimura Y."/>
            <person name="Fujii Y."/>
            <person name="Habara T."/>
            <person name="Sakai H."/>
            <person name="Sato Y."/>
            <person name="Wilson G."/>
            <person name="Kumar K."/>
            <person name="McCouch S."/>
            <person name="Juretic N."/>
            <person name="Hoen D."/>
            <person name="Wright S."/>
            <person name="Bruskiewich R."/>
            <person name="Bureau T."/>
            <person name="Miyao A."/>
            <person name="Hirochika H."/>
            <person name="Nishikawa T."/>
            <person name="Kadowaki K."/>
            <person name="Sugiura M."/>
            <person name="Burr B."/>
            <person name="Sasaki T."/>
        </authorList>
    </citation>
    <scope>NUCLEOTIDE SEQUENCE [LARGE SCALE GENOMIC DNA]</scope>
    <source>
        <strain evidence="2">cv. Nipponbare</strain>
    </source>
</reference>
<name>A0A0P0VEX7_ORYSJ</name>
<dbReference type="Proteomes" id="UP000059680">
    <property type="component" value="Chromosome 2"/>
</dbReference>
<dbReference type="PaxDb" id="39947-A0A0P0VEX7"/>
<accession>A0A0P0VEX7</accession>
<proteinExistence type="predicted"/>
<dbReference type="InParanoid" id="A0A0P0VEX7"/>
<reference evidence="1 2" key="2">
    <citation type="journal article" date="2013" name="Plant Cell Physiol.">
        <title>Rice Annotation Project Database (RAP-DB): an integrative and interactive database for rice genomics.</title>
        <authorList>
            <person name="Sakai H."/>
            <person name="Lee S.S."/>
            <person name="Tanaka T."/>
            <person name="Numa H."/>
            <person name="Kim J."/>
            <person name="Kawahara Y."/>
            <person name="Wakimoto H."/>
            <person name="Yang C.C."/>
            <person name="Iwamoto M."/>
            <person name="Abe T."/>
            <person name="Yamada Y."/>
            <person name="Muto A."/>
            <person name="Inokuchi H."/>
            <person name="Ikemura T."/>
            <person name="Matsumoto T."/>
            <person name="Sasaki T."/>
            <person name="Itoh T."/>
        </authorList>
    </citation>
    <scope>NUCLEOTIDE SEQUENCE [LARGE SCALE GENOMIC DNA]</scope>
    <source>
        <strain evidence="2">cv. Nipponbare</strain>
    </source>
</reference>
<evidence type="ECO:0000313" key="1">
    <source>
        <dbReference type="EMBL" id="BAS76994.1"/>
    </source>
</evidence>
<reference evidence="1 2" key="3">
    <citation type="journal article" date="2013" name="Rice">
        <title>Improvement of the Oryza sativa Nipponbare reference genome using next generation sequence and optical map data.</title>
        <authorList>
            <person name="Kawahara Y."/>
            <person name="de la Bastide M."/>
            <person name="Hamilton J.P."/>
            <person name="Kanamori H."/>
            <person name="McCombie W.R."/>
            <person name="Ouyang S."/>
            <person name="Schwartz D.C."/>
            <person name="Tanaka T."/>
            <person name="Wu J."/>
            <person name="Zhou S."/>
            <person name="Childs K.L."/>
            <person name="Davidson R.M."/>
            <person name="Lin H."/>
            <person name="Quesada-Ocampo L."/>
            <person name="Vaillancourt B."/>
            <person name="Sakai H."/>
            <person name="Lee S.S."/>
            <person name="Kim J."/>
            <person name="Numa H."/>
            <person name="Itoh T."/>
            <person name="Buell C.R."/>
            <person name="Matsumoto T."/>
        </authorList>
    </citation>
    <scope>NUCLEOTIDE SEQUENCE [LARGE SCALE GENOMIC DNA]</scope>
    <source>
        <strain evidence="2">cv. Nipponbare</strain>
    </source>
</reference>
<organism evidence="1 2">
    <name type="scientific">Oryza sativa subsp. japonica</name>
    <name type="common">Rice</name>
    <dbReference type="NCBI Taxonomy" id="39947"/>
    <lineage>
        <taxon>Eukaryota</taxon>
        <taxon>Viridiplantae</taxon>
        <taxon>Streptophyta</taxon>
        <taxon>Embryophyta</taxon>
        <taxon>Tracheophyta</taxon>
        <taxon>Spermatophyta</taxon>
        <taxon>Magnoliopsida</taxon>
        <taxon>Liliopsida</taxon>
        <taxon>Poales</taxon>
        <taxon>Poaceae</taxon>
        <taxon>BOP clade</taxon>
        <taxon>Oryzoideae</taxon>
        <taxon>Oryzeae</taxon>
        <taxon>Oryzinae</taxon>
        <taxon>Oryza</taxon>
        <taxon>Oryza sativa</taxon>
    </lineage>
</organism>
<feature type="non-terminal residue" evidence="1">
    <location>
        <position position="168"/>
    </location>
</feature>
<gene>
    <name evidence="1" type="ordered locus">Os02g0149750</name>
    <name evidence="1" type="ORF">OSNPB_020149750</name>
</gene>
<protein>
    <submittedName>
        <fullName evidence="1">Os02g0149750 protein</fullName>
    </submittedName>
</protein>
<sequence>MPPPQLNSRAQRLRDVDRVSQVIEAKGTEAGTHHASAGISIHGQTTVLPAIGNEAVKNQAELVNGRGRDERRRGSRCRGCVQLLHRERERCRVVGEKAAELCLEHVQSGRQEATVEVTGRFLEPLEGDGEVGEEPWVSEVMVAEVLDDVRKPLRGEAGVIGEEPEGLL</sequence>
<keyword evidence="2" id="KW-1185">Reference proteome</keyword>
<dbReference type="Gramene" id="Os02t0149750-00">
    <property type="protein sequence ID" value="Os02t0149750-00"/>
    <property type="gene ID" value="Os02g0149750"/>
</dbReference>
<dbReference type="EMBL" id="AP014958">
    <property type="protein sequence ID" value="BAS76994.1"/>
    <property type="molecule type" value="Genomic_DNA"/>
</dbReference>
<dbReference type="AlphaFoldDB" id="A0A0P0VEX7"/>